<name>A0A6G1LEY9_9PEZI</name>
<dbReference type="AlphaFoldDB" id="A0A6G1LEY9"/>
<dbReference type="OrthoDB" id="10421549at2759"/>
<evidence type="ECO:0000313" key="2">
    <source>
        <dbReference type="Proteomes" id="UP000799436"/>
    </source>
</evidence>
<sequence length="142" mass="15512">MALLARIANGDGNGHDDMPPDTCDSDFFIYTQCVYFDNLDDDRGTYNKNITAKACAALEHGKFPPFEFVDKDRACQDVQGIGDNRYRRICNTVFADVCFKAGGKVHEGGGVYGSNAGETLAEMYSYADGENIGNVTGNPHKH</sequence>
<evidence type="ECO:0000313" key="1">
    <source>
        <dbReference type="EMBL" id="KAF2771139.1"/>
    </source>
</evidence>
<organism evidence="1 2">
    <name type="scientific">Teratosphaeria nubilosa</name>
    <dbReference type="NCBI Taxonomy" id="161662"/>
    <lineage>
        <taxon>Eukaryota</taxon>
        <taxon>Fungi</taxon>
        <taxon>Dikarya</taxon>
        <taxon>Ascomycota</taxon>
        <taxon>Pezizomycotina</taxon>
        <taxon>Dothideomycetes</taxon>
        <taxon>Dothideomycetidae</taxon>
        <taxon>Mycosphaerellales</taxon>
        <taxon>Teratosphaeriaceae</taxon>
        <taxon>Teratosphaeria</taxon>
    </lineage>
</organism>
<dbReference type="Proteomes" id="UP000799436">
    <property type="component" value="Unassembled WGS sequence"/>
</dbReference>
<protein>
    <submittedName>
        <fullName evidence="1">Uncharacterized protein</fullName>
    </submittedName>
</protein>
<dbReference type="EMBL" id="ML995821">
    <property type="protein sequence ID" value="KAF2771139.1"/>
    <property type="molecule type" value="Genomic_DNA"/>
</dbReference>
<reference evidence="1" key="1">
    <citation type="journal article" date="2020" name="Stud. Mycol.">
        <title>101 Dothideomycetes genomes: a test case for predicting lifestyles and emergence of pathogens.</title>
        <authorList>
            <person name="Haridas S."/>
            <person name="Albert R."/>
            <person name="Binder M."/>
            <person name="Bloem J."/>
            <person name="Labutti K."/>
            <person name="Salamov A."/>
            <person name="Andreopoulos B."/>
            <person name="Baker S."/>
            <person name="Barry K."/>
            <person name="Bills G."/>
            <person name="Bluhm B."/>
            <person name="Cannon C."/>
            <person name="Castanera R."/>
            <person name="Culley D."/>
            <person name="Daum C."/>
            <person name="Ezra D."/>
            <person name="Gonzalez J."/>
            <person name="Henrissat B."/>
            <person name="Kuo A."/>
            <person name="Liang C."/>
            <person name="Lipzen A."/>
            <person name="Lutzoni F."/>
            <person name="Magnuson J."/>
            <person name="Mondo S."/>
            <person name="Nolan M."/>
            <person name="Ohm R."/>
            <person name="Pangilinan J."/>
            <person name="Park H.-J."/>
            <person name="Ramirez L."/>
            <person name="Alfaro M."/>
            <person name="Sun H."/>
            <person name="Tritt A."/>
            <person name="Yoshinaga Y."/>
            <person name="Zwiers L.-H."/>
            <person name="Turgeon B."/>
            <person name="Goodwin S."/>
            <person name="Spatafora J."/>
            <person name="Crous P."/>
            <person name="Grigoriev I."/>
        </authorList>
    </citation>
    <scope>NUCLEOTIDE SEQUENCE</scope>
    <source>
        <strain evidence="1">CBS 116005</strain>
    </source>
</reference>
<proteinExistence type="predicted"/>
<accession>A0A6G1LEY9</accession>
<gene>
    <name evidence="1" type="ORF">EJ03DRAFT_349896</name>
</gene>
<keyword evidence="2" id="KW-1185">Reference proteome</keyword>